<evidence type="ECO:0000256" key="9">
    <source>
        <dbReference type="ARBA" id="ARBA00022777"/>
    </source>
</evidence>
<keyword evidence="5 21" id="KW-0812">Transmembrane</keyword>
<dbReference type="InterPro" id="IPR003609">
    <property type="entry name" value="Pan_app"/>
</dbReference>
<evidence type="ECO:0000313" key="26">
    <source>
        <dbReference type="EMBL" id="KAK4783454.1"/>
    </source>
</evidence>
<dbReference type="SMART" id="SM00473">
    <property type="entry name" value="PAN_AP"/>
    <property type="match status" value="1"/>
</dbReference>
<dbReference type="InterPro" id="IPR000719">
    <property type="entry name" value="Prot_kinase_dom"/>
</dbReference>
<dbReference type="AlphaFoldDB" id="A0AAN7QXC0"/>
<evidence type="ECO:0000256" key="19">
    <source>
        <dbReference type="PROSITE-ProRule" id="PRU00076"/>
    </source>
</evidence>
<keyword evidence="2" id="KW-1003">Cell membrane</keyword>
<dbReference type="EMBL" id="JAXQNO010000015">
    <property type="protein sequence ID" value="KAK4783454.1"/>
    <property type="molecule type" value="Genomic_DNA"/>
</dbReference>
<dbReference type="PROSITE" id="PS50927">
    <property type="entry name" value="BULB_LECTIN"/>
    <property type="match status" value="1"/>
</dbReference>
<dbReference type="InterPro" id="IPR036426">
    <property type="entry name" value="Bulb-type_lectin_dom_sf"/>
</dbReference>
<proteinExistence type="inferred from homology"/>
<dbReference type="GO" id="GO:0005524">
    <property type="term" value="F:ATP binding"/>
    <property type="evidence" value="ECO:0007669"/>
    <property type="project" value="UniProtKB-UniRule"/>
</dbReference>
<evidence type="ECO:0000256" key="12">
    <source>
        <dbReference type="ARBA" id="ARBA00023136"/>
    </source>
</evidence>
<reference evidence="26 27" key="1">
    <citation type="journal article" date="2023" name="Hortic Res">
        <title>Pangenome of water caltrop reveals structural variations and asymmetric subgenome divergence after allopolyploidization.</title>
        <authorList>
            <person name="Zhang X."/>
            <person name="Chen Y."/>
            <person name="Wang L."/>
            <person name="Yuan Y."/>
            <person name="Fang M."/>
            <person name="Shi L."/>
            <person name="Lu R."/>
            <person name="Comes H.P."/>
            <person name="Ma Y."/>
            <person name="Chen Y."/>
            <person name="Huang G."/>
            <person name="Zhou Y."/>
            <person name="Zheng Z."/>
            <person name="Qiu Y."/>
        </authorList>
    </citation>
    <scope>NUCLEOTIDE SEQUENCE [LARGE SCALE GENOMIC DNA]</scope>
    <source>
        <strain evidence="26">F231</strain>
    </source>
</reference>
<dbReference type="PROSITE" id="PS00107">
    <property type="entry name" value="PROTEIN_KINASE_ATP"/>
    <property type="match status" value="1"/>
</dbReference>
<dbReference type="Pfam" id="PF01453">
    <property type="entry name" value="B_lectin"/>
    <property type="match status" value="1"/>
</dbReference>
<dbReference type="GO" id="GO:0030246">
    <property type="term" value="F:carbohydrate binding"/>
    <property type="evidence" value="ECO:0007669"/>
    <property type="project" value="UniProtKB-KW"/>
</dbReference>
<evidence type="ECO:0000256" key="18">
    <source>
        <dbReference type="PIRNR" id="PIRNR000641"/>
    </source>
</evidence>
<dbReference type="PROSITE" id="PS50011">
    <property type="entry name" value="PROTEIN_KINASE_DOM"/>
    <property type="match status" value="1"/>
</dbReference>
<evidence type="ECO:0000256" key="21">
    <source>
        <dbReference type="SAM" id="Phobius"/>
    </source>
</evidence>
<dbReference type="Pfam" id="PF08276">
    <property type="entry name" value="PAN_2"/>
    <property type="match status" value="1"/>
</dbReference>
<feature type="domain" description="EGF-like" evidence="23">
    <location>
        <begin position="312"/>
        <end position="348"/>
    </location>
</feature>
<keyword evidence="15" id="KW-0325">Glycoprotein</keyword>
<evidence type="ECO:0000256" key="13">
    <source>
        <dbReference type="ARBA" id="ARBA00023157"/>
    </source>
</evidence>
<dbReference type="Pfam" id="PF11883">
    <property type="entry name" value="DUF3403"/>
    <property type="match status" value="1"/>
</dbReference>
<dbReference type="InterPro" id="IPR000742">
    <property type="entry name" value="EGF"/>
</dbReference>
<dbReference type="Gene3D" id="3.30.200.20">
    <property type="entry name" value="Phosphorylase Kinase, domain 1"/>
    <property type="match status" value="1"/>
</dbReference>
<dbReference type="PIRSF" id="PIRSF000641">
    <property type="entry name" value="SRK"/>
    <property type="match status" value="1"/>
</dbReference>
<dbReference type="InterPro" id="IPR001480">
    <property type="entry name" value="Bulb-type_lectin_dom"/>
</dbReference>
<evidence type="ECO:0000256" key="20">
    <source>
        <dbReference type="PROSITE-ProRule" id="PRU10141"/>
    </source>
</evidence>
<dbReference type="Proteomes" id="UP001346149">
    <property type="component" value="Unassembled WGS sequence"/>
</dbReference>
<keyword evidence="13" id="KW-1015">Disulfide bond</keyword>
<evidence type="ECO:0000256" key="8">
    <source>
        <dbReference type="ARBA" id="ARBA00022741"/>
    </source>
</evidence>
<evidence type="ECO:0000256" key="16">
    <source>
        <dbReference type="ARBA" id="ARBA00047899"/>
    </source>
</evidence>
<keyword evidence="6" id="KW-0732">Signal</keyword>
<dbReference type="EC" id="2.7.11.1" evidence="18"/>
<dbReference type="InterPro" id="IPR008271">
    <property type="entry name" value="Ser/Thr_kinase_AS"/>
</dbReference>
<feature type="domain" description="Protein kinase" evidence="22">
    <location>
        <begin position="560"/>
        <end position="843"/>
    </location>
</feature>
<dbReference type="InterPro" id="IPR021820">
    <property type="entry name" value="S-locus_recpt_kinase_C"/>
</dbReference>
<keyword evidence="4 18" id="KW-0808">Transferase</keyword>
<dbReference type="InterPro" id="IPR000858">
    <property type="entry name" value="S_locus_glycoprot_dom"/>
</dbReference>
<evidence type="ECO:0000256" key="14">
    <source>
        <dbReference type="ARBA" id="ARBA00023170"/>
    </source>
</evidence>
<comment type="catalytic activity">
    <reaction evidence="17 18">
        <text>L-seryl-[protein] + ATP = O-phospho-L-seryl-[protein] + ADP + H(+)</text>
        <dbReference type="Rhea" id="RHEA:17989"/>
        <dbReference type="Rhea" id="RHEA-COMP:9863"/>
        <dbReference type="Rhea" id="RHEA-COMP:11604"/>
        <dbReference type="ChEBI" id="CHEBI:15378"/>
        <dbReference type="ChEBI" id="CHEBI:29999"/>
        <dbReference type="ChEBI" id="CHEBI:30616"/>
        <dbReference type="ChEBI" id="CHEBI:83421"/>
        <dbReference type="ChEBI" id="CHEBI:456216"/>
        <dbReference type="EC" id="2.7.11.1"/>
    </reaction>
</comment>
<dbReference type="SMART" id="SM00108">
    <property type="entry name" value="B_lectin"/>
    <property type="match status" value="1"/>
</dbReference>
<dbReference type="Pfam" id="PF00954">
    <property type="entry name" value="S_locus_glycop"/>
    <property type="match status" value="1"/>
</dbReference>
<keyword evidence="8 18" id="KW-0547">Nucleotide-binding</keyword>
<dbReference type="Gene3D" id="3.50.4.10">
    <property type="entry name" value="Hepatocyte Growth Factor"/>
    <property type="match status" value="1"/>
</dbReference>
<dbReference type="InterPro" id="IPR001245">
    <property type="entry name" value="Ser-Thr/Tyr_kinase_cat_dom"/>
</dbReference>
<dbReference type="PROSITE" id="PS00108">
    <property type="entry name" value="PROTEIN_KINASE_ST"/>
    <property type="match status" value="1"/>
</dbReference>
<evidence type="ECO:0000256" key="15">
    <source>
        <dbReference type="ARBA" id="ARBA00023180"/>
    </source>
</evidence>
<keyword evidence="11 21" id="KW-1133">Transmembrane helix</keyword>
<feature type="domain" description="Bulb-type lectin" evidence="24">
    <location>
        <begin position="39"/>
        <end position="174"/>
    </location>
</feature>
<keyword evidence="12 21" id="KW-0472">Membrane</keyword>
<dbReference type="Pfam" id="PF07714">
    <property type="entry name" value="PK_Tyr_Ser-Thr"/>
    <property type="match status" value="1"/>
</dbReference>
<evidence type="ECO:0000256" key="4">
    <source>
        <dbReference type="ARBA" id="ARBA00022679"/>
    </source>
</evidence>
<comment type="caution">
    <text evidence="26">The sequence shown here is derived from an EMBL/GenBank/DDBJ whole genome shotgun (WGS) entry which is preliminary data.</text>
</comment>
<keyword evidence="7" id="KW-0430">Lectin</keyword>
<dbReference type="PANTHER" id="PTHR27002:SF150">
    <property type="entry name" value="RECEPTOR-LIKE SERINE_THREONINE-PROTEIN KINASE SD1-8"/>
    <property type="match status" value="1"/>
</dbReference>
<evidence type="ECO:0000259" key="24">
    <source>
        <dbReference type="PROSITE" id="PS50927"/>
    </source>
</evidence>
<gene>
    <name evidence="26" type="ORF">SAY86_007828</name>
</gene>
<evidence type="ECO:0000259" key="22">
    <source>
        <dbReference type="PROSITE" id="PS50011"/>
    </source>
</evidence>
<dbReference type="GO" id="GO:0004674">
    <property type="term" value="F:protein serine/threonine kinase activity"/>
    <property type="evidence" value="ECO:0007669"/>
    <property type="project" value="UniProtKB-KW"/>
</dbReference>
<dbReference type="InterPro" id="IPR011009">
    <property type="entry name" value="Kinase-like_dom_sf"/>
</dbReference>
<dbReference type="CDD" id="cd14066">
    <property type="entry name" value="STKc_IRAK"/>
    <property type="match status" value="1"/>
</dbReference>
<evidence type="ECO:0000256" key="1">
    <source>
        <dbReference type="ARBA" id="ARBA00004251"/>
    </source>
</evidence>
<dbReference type="PANTHER" id="PTHR27002">
    <property type="entry name" value="RECEPTOR-LIKE SERINE/THREONINE-PROTEIN KINASE SD1-8"/>
    <property type="match status" value="1"/>
</dbReference>
<feature type="domain" description="Apple" evidence="25">
    <location>
        <begin position="367"/>
        <end position="448"/>
    </location>
</feature>
<comment type="subcellular location">
    <subcellularLocation>
        <location evidence="1">Cell membrane</location>
        <topology evidence="1">Single-pass type I membrane protein</topology>
    </subcellularLocation>
</comment>
<organism evidence="26 27">
    <name type="scientific">Trapa natans</name>
    <name type="common">Water chestnut</name>
    <dbReference type="NCBI Taxonomy" id="22666"/>
    <lineage>
        <taxon>Eukaryota</taxon>
        <taxon>Viridiplantae</taxon>
        <taxon>Streptophyta</taxon>
        <taxon>Embryophyta</taxon>
        <taxon>Tracheophyta</taxon>
        <taxon>Spermatophyta</taxon>
        <taxon>Magnoliopsida</taxon>
        <taxon>eudicotyledons</taxon>
        <taxon>Gunneridae</taxon>
        <taxon>Pentapetalae</taxon>
        <taxon>rosids</taxon>
        <taxon>malvids</taxon>
        <taxon>Myrtales</taxon>
        <taxon>Lythraceae</taxon>
        <taxon>Trapa</taxon>
    </lineage>
</organism>
<name>A0AAN7QXC0_TRANT</name>
<evidence type="ECO:0000256" key="11">
    <source>
        <dbReference type="ARBA" id="ARBA00022989"/>
    </source>
</evidence>
<dbReference type="Gene3D" id="1.10.510.10">
    <property type="entry name" value="Transferase(Phosphotransferase) domain 1"/>
    <property type="match status" value="1"/>
</dbReference>
<dbReference type="PROSITE" id="PS50948">
    <property type="entry name" value="PAN"/>
    <property type="match status" value="1"/>
</dbReference>
<evidence type="ECO:0000313" key="27">
    <source>
        <dbReference type="Proteomes" id="UP001346149"/>
    </source>
</evidence>
<keyword evidence="9 18" id="KW-0418">Kinase</keyword>
<evidence type="ECO:0000256" key="2">
    <source>
        <dbReference type="ARBA" id="ARBA00022475"/>
    </source>
</evidence>
<dbReference type="FunFam" id="1.10.510.10:FF:000060">
    <property type="entry name" value="G-type lectin S-receptor-like serine/threonine-protein kinase"/>
    <property type="match status" value="1"/>
</dbReference>
<dbReference type="GO" id="GO:0005886">
    <property type="term" value="C:plasma membrane"/>
    <property type="evidence" value="ECO:0007669"/>
    <property type="project" value="UniProtKB-SubCell"/>
</dbReference>
<dbReference type="InterPro" id="IPR024171">
    <property type="entry name" value="SRK-like_kinase"/>
</dbReference>
<dbReference type="Gene3D" id="2.90.10.10">
    <property type="entry name" value="Bulb-type lectin domain"/>
    <property type="match status" value="1"/>
</dbReference>
<dbReference type="InterPro" id="IPR017441">
    <property type="entry name" value="Protein_kinase_ATP_BS"/>
</dbReference>
<dbReference type="SUPFAM" id="SSF51110">
    <property type="entry name" value="alpha-D-mannose-specific plant lectins"/>
    <property type="match status" value="1"/>
</dbReference>
<keyword evidence="14" id="KW-0675">Receptor</keyword>
<keyword evidence="3 18" id="KW-0723">Serine/threonine-protein kinase</keyword>
<accession>A0AAN7QXC0</accession>
<dbReference type="CDD" id="cd01098">
    <property type="entry name" value="PAN_AP_plant"/>
    <property type="match status" value="1"/>
</dbReference>
<protein>
    <recommendedName>
        <fullName evidence="18">Receptor-like serine/threonine-protein kinase</fullName>
        <ecNumber evidence="18">2.7.11.1</ecNumber>
    </recommendedName>
</protein>
<feature type="binding site" evidence="20">
    <location>
        <position position="588"/>
    </location>
    <ligand>
        <name>ATP</name>
        <dbReference type="ChEBI" id="CHEBI:30616"/>
    </ligand>
</feature>
<dbReference type="SUPFAM" id="SSF56112">
    <property type="entry name" value="Protein kinase-like (PK-like)"/>
    <property type="match status" value="1"/>
</dbReference>
<evidence type="ECO:0000256" key="5">
    <source>
        <dbReference type="ARBA" id="ARBA00022692"/>
    </source>
</evidence>
<keyword evidence="10 18" id="KW-0067">ATP-binding</keyword>
<evidence type="ECO:0000256" key="6">
    <source>
        <dbReference type="ARBA" id="ARBA00022729"/>
    </source>
</evidence>
<evidence type="ECO:0000259" key="23">
    <source>
        <dbReference type="PROSITE" id="PS50026"/>
    </source>
</evidence>
<comment type="similarity">
    <text evidence="18">Belongs to the protein kinase superfamily. Ser/Thr protein kinase family.</text>
</comment>
<dbReference type="SMART" id="SM00220">
    <property type="entry name" value="S_TKc"/>
    <property type="match status" value="1"/>
</dbReference>
<sequence length="878" mass="98053">MGGIPVHLHYRTTTFSRTLFFFLTSFLFLSFSPTKTSSVDTITASQSLAADQILVSSNDVFKLGFFSLDNISWYLGIWYKNIPETTYVWVANRDTPLKNINSSSSAVALRIGDRGNHLVIVRDGGGSNSAAAPVLWSSNWTTAANPTSPVAQLLDSGNLVIREAGNKQSIFWQSFDFPTDTLLPDAKLGWDLKSGLNKYLTSWKSITDPSTGDYTFKLNYRGFPECFLESREEVTYRSGPWNGIRFSGVPEMKSTQRIDFTFMFNNHEVYYAYHVNNTRSLISRLTLNSTGSLQRMTWIEDTQTWSLFWYAPKDQCDSYRECGPYGICDTNSSPVCNCTLGFTPKNPQAWGLREGSEGCVPQTALDCTTDGFLTMKGMKLPDSTSAYVDKTMTLKECHVACKSNCSCTAFSSANISNGAAGCVMWTDSLLVDMRHYVDGGQDMYVRLAASDLANYEELAFADDSEEKSPSLALVAGVSAVSGILLLVLAACFIWKRKRIRSMLGGQAQKKGTQERTQDMLINEAVVSSNKRDHSCESSNNDELDLPLFHLNSIAQATNNFSDENKIGQGGFGCVYKGMLEEGLEIAVKRLSKNSGQGMEEFKNEVRFIVRLQHVNLVRLLGCCIEMDEKILIYEFMEHGSLDFILFDKLRSSILNWPRRFDIICGVARGLLYLHQDSRFRIIHRDLKASNVLLDGEMCPKISDFGMARMFSRDQVDASTRRVVGTYGYMSPEYAMDGLFSVKSDVFSFGVLLLEIISGKKNRGFYSTNNELNLLSHAWNLWKEGNGMELLDPSVGVSYSSQEVLRCIHVGLLCVQEHAEDRPVMSNVVLMLGSETTSMPHPRNPGFCLGRNNDTYSSSSMHDESCTVNQVTVTLLHGR</sequence>
<evidence type="ECO:0000256" key="7">
    <source>
        <dbReference type="ARBA" id="ARBA00022734"/>
    </source>
</evidence>
<comment type="caution">
    <text evidence="19">Lacks conserved residue(s) required for the propagation of feature annotation.</text>
</comment>
<dbReference type="GO" id="GO:0048544">
    <property type="term" value="P:recognition of pollen"/>
    <property type="evidence" value="ECO:0007669"/>
    <property type="project" value="InterPro"/>
</dbReference>
<dbReference type="CDD" id="cd00028">
    <property type="entry name" value="B_lectin"/>
    <property type="match status" value="1"/>
</dbReference>
<keyword evidence="27" id="KW-1185">Reference proteome</keyword>
<feature type="transmembrane region" description="Helical" evidence="21">
    <location>
        <begin position="471"/>
        <end position="494"/>
    </location>
</feature>
<evidence type="ECO:0000256" key="17">
    <source>
        <dbReference type="ARBA" id="ARBA00048679"/>
    </source>
</evidence>
<dbReference type="FunFam" id="3.30.200.20:FF:000330">
    <property type="entry name" value="G-type lectin S-receptor-like serine/threonine-protein kinase At4g03230"/>
    <property type="match status" value="1"/>
</dbReference>
<keyword evidence="19" id="KW-0245">EGF-like domain</keyword>
<evidence type="ECO:0000259" key="25">
    <source>
        <dbReference type="PROSITE" id="PS50948"/>
    </source>
</evidence>
<comment type="catalytic activity">
    <reaction evidence="16 18">
        <text>L-threonyl-[protein] + ATP = O-phospho-L-threonyl-[protein] + ADP + H(+)</text>
        <dbReference type="Rhea" id="RHEA:46608"/>
        <dbReference type="Rhea" id="RHEA-COMP:11060"/>
        <dbReference type="Rhea" id="RHEA-COMP:11605"/>
        <dbReference type="ChEBI" id="CHEBI:15378"/>
        <dbReference type="ChEBI" id="CHEBI:30013"/>
        <dbReference type="ChEBI" id="CHEBI:30616"/>
        <dbReference type="ChEBI" id="CHEBI:61977"/>
        <dbReference type="ChEBI" id="CHEBI:456216"/>
        <dbReference type="EC" id="2.7.11.1"/>
    </reaction>
</comment>
<dbReference type="PROSITE" id="PS50026">
    <property type="entry name" value="EGF_3"/>
    <property type="match status" value="1"/>
</dbReference>
<evidence type="ECO:0000256" key="3">
    <source>
        <dbReference type="ARBA" id="ARBA00022527"/>
    </source>
</evidence>
<evidence type="ECO:0000256" key="10">
    <source>
        <dbReference type="ARBA" id="ARBA00022840"/>
    </source>
</evidence>
<dbReference type="CDD" id="cd00054">
    <property type="entry name" value="EGF_CA"/>
    <property type="match status" value="1"/>
</dbReference>